<accession>A0AAC8UBY0</accession>
<proteinExistence type="predicted"/>
<dbReference type="GO" id="GO:0097367">
    <property type="term" value="F:carbohydrate derivative binding"/>
    <property type="evidence" value="ECO:0007669"/>
    <property type="project" value="InterPro"/>
</dbReference>
<dbReference type="PANTHER" id="PTHR30390">
    <property type="entry name" value="SEDOHEPTULOSE 7-PHOSPHATE ISOMERASE / DNAA INITIATOR-ASSOCIATING FACTOR FOR REPLICATION INITIATION"/>
    <property type="match status" value="1"/>
</dbReference>
<evidence type="ECO:0000313" key="3">
    <source>
        <dbReference type="Proteomes" id="UP000060132"/>
    </source>
</evidence>
<dbReference type="AlphaFoldDB" id="A0AAC8UBY0"/>
<dbReference type="Proteomes" id="UP000060132">
    <property type="component" value="Chromosome"/>
</dbReference>
<evidence type="ECO:0000259" key="1">
    <source>
        <dbReference type="PROSITE" id="PS51464"/>
    </source>
</evidence>
<dbReference type="InterPro" id="IPR050099">
    <property type="entry name" value="SIS_GmhA/DiaA_subfam"/>
</dbReference>
<dbReference type="PANTHER" id="PTHR30390:SF6">
    <property type="entry name" value="DNAA INITIATOR-ASSOCIATING PROTEIN DIAA"/>
    <property type="match status" value="1"/>
</dbReference>
<gene>
    <name evidence="2" type="ORF">RZ57_03155</name>
</gene>
<dbReference type="GO" id="GO:1901135">
    <property type="term" value="P:carbohydrate derivative metabolic process"/>
    <property type="evidence" value="ECO:0007669"/>
    <property type="project" value="InterPro"/>
</dbReference>
<sequence>MLEKIQDRFTESIQIQIAAAELLPSSLSDAANQIVACLLQGNKIIVCGTGRSYTNAQLLVSHLLHKYELARPSFAALLLQFDSVLAGVVAQDNELTHIYRKQLQAVAKEGDLFIVFSPNGNEEAVLNAINAAKNEGLNILAFTSSRNDHTQGLLDHEQDLEISMPSSNELRVIEGHLFCVNVLCELVDHLLFS</sequence>
<dbReference type="OMA" id="NDHIQGF"/>
<dbReference type="SUPFAM" id="SSF53697">
    <property type="entry name" value="SIS domain"/>
    <property type="match status" value="1"/>
</dbReference>
<reference evidence="2 3" key="1">
    <citation type="journal article" date="2015" name="PLoS Negl. Trop. Dis.">
        <title>Haemophilus ducreyi Cutaneous Ulcer Strains Are Nearly Identical to Class I Genital Ulcer Strains.</title>
        <authorList>
            <person name="Gangaiah D."/>
            <person name="Webb K.M."/>
            <person name="Humphreys T.L."/>
            <person name="Fortney K.R."/>
            <person name="Toh E."/>
            <person name="Tai A."/>
            <person name="Katz S.S."/>
            <person name="Pillay A."/>
            <person name="Chen C.Y."/>
            <person name="Roberts S.A."/>
            <person name="Munson R.S.Jr."/>
            <person name="Spinola S.M."/>
        </authorList>
    </citation>
    <scope>NUCLEOTIDE SEQUENCE [LARGE SCALE GENOMIC DNA]</scope>
    <source>
        <strain evidence="3">CLU2</strain>
    </source>
</reference>
<organism evidence="2 3">
    <name type="scientific">Haemophilus ducreyi</name>
    <dbReference type="NCBI Taxonomy" id="730"/>
    <lineage>
        <taxon>Bacteria</taxon>
        <taxon>Pseudomonadati</taxon>
        <taxon>Pseudomonadota</taxon>
        <taxon>Gammaproteobacteria</taxon>
        <taxon>Pasteurellales</taxon>
        <taxon>Pasteurellaceae</taxon>
        <taxon>Haemophilus</taxon>
    </lineage>
</organism>
<dbReference type="Gene3D" id="3.40.50.10490">
    <property type="entry name" value="Glucose-6-phosphate isomerase like protein, domain 1"/>
    <property type="match status" value="1"/>
</dbReference>
<name>A0AAC8UBY0_HAEDC</name>
<dbReference type="EMBL" id="CP011219">
    <property type="protein sequence ID" value="AKO32199.1"/>
    <property type="molecule type" value="Genomic_DNA"/>
</dbReference>
<dbReference type="Pfam" id="PF13580">
    <property type="entry name" value="SIS_2"/>
    <property type="match status" value="1"/>
</dbReference>
<dbReference type="CDD" id="cd05006">
    <property type="entry name" value="SIS_GmhA"/>
    <property type="match status" value="1"/>
</dbReference>
<dbReference type="PROSITE" id="PS51464">
    <property type="entry name" value="SIS"/>
    <property type="match status" value="1"/>
</dbReference>
<dbReference type="RefSeq" id="WP_010944751.1">
    <property type="nucleotide sequence ID" value="NZ_CP011218.1"/>
</dbReference>
<dbReference type="InterPro" id="IPR035461">
    <property type="entry name" value="GmhA/DiaA"/>
</dbReference>
<protein>
    <recommendedName>
        <fullName evidence="1">SIS domain-containing protein</fullName>
    </recommendedName>
</protein>
<dbReference type="InterPro" id="IPR046348">
    <property type="entry name" value="SIS_dom_sf"/>
</dbReference>
<feature type="domain" description="SIS" evidence="1">
    <location>
        <begin position="34"/>
        <end position="193"/>
    </location>
</feature>
<dbReference type="InterPro" id="IPR001347">
    <property type="entry name" value="SIS_dom"/>
</dbReference>
<evidence type="ECO:0000313" key="2">
    <source>
        <dbReference type="EMBL" id="AKO32199.1"/>
    </source>
</evidence>